<comment type="catalytic activity">
    <reaction evidence="6 7">
        <text>7-aminomethyl-7-carbaguanine + guanosine(34) in tRNA = 7-aminomethyl-7-carbaguanosine(34) in tRNA + guanine</text>
        <dbReference type="Rhea" id="RHEA:24104"/>
        <dbReference type="Rhea" id="RHEA-COMP:10341"/>
        <dbReference type="Rhea" id="RHEA-COMP:10342"/>
        <dbReference type="ChEBI" id="CHEBI:16235"/>
        <dbReference type="ChEBI" id="CHEBI:58703"/>
        <dbReference type="ChEBI" id="CHEBI:74269"/>
        <dbReference type="ChEBI" id="CHEBI:82833"/>
        <dbReference type="EC" id="2.4.2.29"/>
    </reaction>
</comment>
<dbReference type="InterPro" id="IPR050076">
    <property type="entry name" value="ArchSynthase1/Queuine_TRR"/>
</dbReference>
<dbReference type="NCBIfam" id="TIGR00430">
    <property type="entry name" value="Q_tRNA_tgt"/>
    <property type="match status" value="1"/>
</dbReference>
<name>A0A4V3AUW5_9BURK</name>
<evidence type="ECO:0000256" key="3">
    <source>
        <dbReference type="ARBA" id="ARBA00022679"/>
    </source>
</evidence>
<dbReference type="HAMAP" id="MF_00168">
    <property type="entry name" value="Q_tRNA_Tgt"/>
    <property type="match status" value="1"/>
</dbReference>
<dbReference type="GO" id="GO:0046872">
    <property type="term" value="F:metal ion binding"/>
    <property type="evidence" value="ECO:0007669"/>
    <property type="project" value="UniProtKB-KW"/>
</dbReference>
<comment type="cofactor">
    <cofactor evidence="7">
        <name>Zn(2+)</name>
        <dbReference type="ChEBI" id="CHEBI:29105"/>
    </cofactor>
    <text evidence="7">Binds 1 zinc ion per subunit.</text>
</comment>
<keyword evidence="7" id="KW-0479">Metal-binding</keyword>
<comment type="similarity">
    <text evidence="7">Belongs to the queuine tRNA-ribosyltransferase family.</text>
</comment>
<comment type="subunit">
    <text evidence="7">Homodimer. Within each dimer, one monomer is responsible for RNA recognition and catalysis, while the other monomer binds to the replacement base PreQ1.</text>
</comment>
<keyword evidence="5 7" id="KW-0671">Queuosine biosynthesis</keyword>
<comment type="caution">
    <text evidence="9">The sequence shown here is derived from an EMBL/GenBank/DDBJ whole genome shotgun (WGS) entry which is preliminary data.</text>
</comment>
<feature type="binding site" evidence="7">
    <location>
        <position position="341"/>
    </location>
    <ligand>
        <name>Zn(2+)</name>
        <dbReference type="ChEBI" id="CHEBI:29105"/>
    </ligand>
</feature>
<keyword evidence="2 7" id="KW-0328">Glycosyltransferase</keyword>
<feature type="binding site" evidence="7">
    <location>
        <position position="312"/>
    </location>
    <ligand>
        <name>Zn(2+)</name>
        <dbReference type="ChEBI" id="CHEBI:29105"/>
    </ligand>
</feature>
<feature type="region of interest" description="RNA binding; important for wobble base 34 recognition" evidence="7">
    <location>
        <begin position="277"/>
        <end position="281"/>
    </location>
</feature>
<feature type="active site" description="Proton acceptor" evidence="7">
    <location>
        <position position="92"/>
    </location>
</feature>
<dbReference type="AlphaFoldDB" id="A0A4V3AUW5"/>
<comment type="function">
    <text evidence="7">Catalyzes the base-exchange of a guanine (G) residue with the queuine precursor 7-aminomethyl-7-deazaguanine (PreQ1) at position 34 (anticodon wobble position) in tRNAs with GU(N) anticodons (tRNA-Asp, -Asn, -His and -Tyr). Catalysis occurs through a double-displacement mechanism. The nucleophile active site attacks the C1' of nucleotide 34 to detach the guanine base from the RNA, forming a covalent enzyme-RNA intermediate. The proton acceptor active site deprotonates the incoming PreQ1, allowing a nucleophilic attack on the C1' of the ribose to form the product. After dissociation, two additional enzymatic reactions on the tRNA convert PreQ1 to queuine (Q), resulting in the hypermodified nucleoside queuosine (7-(((4,5-cis-dihydroxy-2-cyclopenten-1-yl)amino)methyl)-7-deazaguanosine).</text>
</comment>
<protein>
    <recommendedName>
        <fullName evidence="7">Queuine tRNA-ribosyltransferase</fullName>
        <ecNumber evidence="7">2.4.2.29</ecNumber>
    </recommendedName>
    <alternativeName>
        <fullName evidence="7">Guanine insertion enzyme</fullName>
    </alternativeName>
    <alternativeName>
        <fullName evidence="7">tRNA-guanine transglycosylase</fullName>
    </alternativeName>
</protein>
<keyword evidence="4 7" id="KW-0819">tRNA processing</keyword>
<organism evidence="9 10">
    <name type="scientific">Sapientia aquatica</name>
    <dbReference type="NCBI Taxonomy" id="1549640"/>
    <lineage>
        <taxon>Bacteria</taxon>
        <taxon>Pseudomonadati</taxon>
        <taxon>Pseudomonadota</taxon>
        <taxon>Betaproteobacteria</taxon>
        <taxon>Burkholderiales</taxon>
        <taxon>Oxalobacteraceae</taxon>
        <taxon>Sapientia</taxon>
    </lineage>
</organism>
<dbReference type="PANTHER" id="PTHR46499">
    <property type="entry name" value="QUEUINE TRNA-RIBOSYLTRANSFERASE"/>
    <property type="match status" value="1"/>
</dbReference>
<dbReference type="Pfam" id="PF01702">
    <property type="entry name" value="TGT"/>
    <property type="match status" value="1"/>
</dbReference>
<dbReference type="GO" id="GO:0008479">
    <property type="term" value="F:tRNA-guanosine(34) queuine transglycosylase activity"/>
    <property type="evidence" value="ECO:0007669"/>
    <property type="project" value="UniProtKB-UniRule"/>
</dbReference>
<dbReference type="RefSeq" id="WP_133327626.1">
    <property type="nucleotide sequence ID" value="NZ_SMYL01000003.1"/>
</dbReference>
<sequence>MLDFKLIKKDPNSAARRGQVTVNHGVIQTPIFMPVGTYGSVKAMSPLELKEIEAQIILGNTFHLWLRPGLDVVNKFGGLHKFMGWDQPILTDSGGFQVYSLGAMRKITEEGVKFASPINGERLFLSPEISMQIQRVLNSDIVMQFDECTPYEIDGRPATTEEAAKSMRMSLRWAKRSMDEFNQGENPNALFGIVQGGMFEHLRDESLAGLEELNFHGVAIGGLSVGEPKEDMLRVLQHVGPRLPANKPHYLMGVGTPEDLVAGVQNGIDMFDCVMPTRNARNGWLFTRFGDVKIKNARYKEDTAPLDETCSCYACKNFSRAYLHHLHRTGEILGARLNTIHNLHYYLELMQEMRDALDADRFSTFVVQFHADRARGV</sequence>
<evidence type="ECO:0000259" key="8">
    <source>
        <dbReference type="Pfam" id="PF01702"/>
    </source>
</evidence>
<evidence type="ECO:0000256" key="5">
    <source>
        <dbReference type="ARBA" id="ARBA00022785"/>
    </source>
</evidence>
<dbReference type="OrthoDB" id="9805417at2"/>
<dbReference type="EMBL" id="SMYL01000003">
    <property type="protein sequence ID" value="TDK66590.1"/>
    <property type="molecule type" value="Genomic_DNA"/>
</dbReference>
<dbReference type="GO" id="GO:0005829">
    <property type="term" value="C:cytosol"/>
    <property type="evidence" value="ECO:0007669"/>
    <property type="project" value="TreeGrafter"/>
</dbReference>
<keyword evidence="7" id="KW-0862">Zinc</keyword>
<gene>
    <name evidence="7 9" type="primary">tgt</name>
    <name evidence="9" type="ORF">E2I14_09010</name>
</gene>
<dbReference type="PANTHER" id="PTHR46499:SF1">
    <property type="entry name" value="QUEUINE TRNA-RIBOSYLTRANSFERASE"/>
    <property type="match status" value="1"/>
</dbReference>
<comment type="pathway">
    <text evidence="1 7">tRNA modification; tRNA-queuosine biosynthesis.</text>
</comment>
<evidence type="ECO:0000256" key="4">
    <source>
        <dbReference type="ARBA" id="ARBA00022694"/>
    </source>
</evidence>
<reference evidence="9 10" key="1">
    <citation type="submission" date="2019-03" db="EMBL/GenBank/DDBJ databases">
        <title>Sapientia aquatica gen. nov., sp. nov., isolated from a crater lake.</title>
        <authorList>
            <person name="Felfoldi T."/>
            <person name="Szabo A."/>
            <person name="Toth E."/>
            <person name="Schumann P."/>
            <person name="Keki Z."/>
            <person name="Marialigeti K."/>
            <person name="Mathe I."/>
        </authorList>
    </citation>
    <scope>NUCLEOTIDE SEQUENCE [LARGE SCALE GENOMIC DNA]</scope>
    <source>
        <strain evidence="9 10">SA-152</strain>
    </source>
</reference>
<dbReference type="FunFam" id="3.20.20.105:FF:000001">
    <property type="entry name" value="Queuine tRNA-ribosyltransferase"/>
    <property type="match status" value="1"/>
</dbReference>
<dbReference type="SUPFAM" id="SSF51713">
    <property type="entry name" value="tRNA-guanine transglycosylase"/>
    <property type="match status" value="1"/>
</dbReference>
<dbReference type="GO" id="GO:0008616">
    <property type="term" value="P:tRNA queuosine(34) biosynthetic process"/>
    <property type="evidence" value="ECO:0007669"/>
    <property type="project" value="UniProtKB-UniRule"/>
</dbReference>
<feature type="binding site" evidence="7">
    <location>
        <position position="315"/>
    </location>
    <ligand>
        <name>Zn(2+)</name>
        <dbReference type="ChEBI" id="CHEBI:29105"/>
    </ligand>
</feature>
<feature type="domain" description="tRNA-guanine(15) transglycosylase-like" evidence="8">
    <location>
        <begin position="14"/>
        <end position="373"/>
    </location>
</feature>
<dbReference type="NCBIfam" id="TIGR00449">
    <property type="entry name" value="tgt_general"/>
    <property type="match status" value="1"/>
</dbReference>
<evidence type="ECO:0000256" key="7">
    <source>
        <dbReference type="HAMAP-Rule" id="MF_00168"/>
    </source>
</evidence>
<keyword evidence="10" id="KW-1185">Reference proteome</keyword>
<evidence type="ECO:0000313" key="9">
    <source>
        <dbReference type="EMBL" id="TDK66590.1"/>
    </source>
</evidence>
<dbReference type="Proteomes" id="UP000294829">
    <property type="component" value="Unassembled WGS sequence"/>
</dbReference>
<feature type="binding site" evidence="7">
    <location>
        <position position="222"/>
    </location>
    <ligand>
        <name>substrate</name>
    </ligand>
</feature>
<dbReference type="UniPathway" id="UPA00392"/>
<feature type="binding site" evidence="7">
    <location>
        <position position="195"/>
    </location>
    <ligand>
        <name>substrate</name>
    </ligand>
</feature>
<evidence type="ECO:0000313" key="10">
    <source>
        <dbReference type="Proteomes" id="UP000294829"/>
    </source>
</evidence>
<evidence type="ECO:0000256" key="2">
    <source>
        <dbReference type="ARBA" id="ARBA00022676"/>
    </source>
</evidence>
<feature type="binding site" evidence="7">
    <location>
        <position position="146"/>
    </location>
    <ligand>
        <name>substrate</name>
    </ligand>
</feature>
<evidence type="ECO:0000256" key="1">
    <source>
        <dbReference type="ARBA" id="ARBA00004691"/>
    </source>
</evidence>
<dbReference type="InterPro" id="IPR002616">
    <property type="entry name" value="tRNA_ribo_trans-like"/>
</dbReference>
<feature type="active site" description="Nucleophile" evidence="7">
    <location>
        <position position="272"/>
    </location>
</feature>
<dbReference type="InterPro" id="IPR004803">
    <property type="entry name" value="TGT"/>
</dbReference>
<keyword evidence="3 7" id="KW-0808">Transferase</keyword>
<dbReference type="Gene3D" id="3.20.20.105">
    <property type="entry name" value="Queuine tRNA-ribosyltransferase-like"/>
    <property type="match status" value="1"/>
</dbReference>
<feature type="binding site" evidence="7">
    <location>
        <begin position="92"/>
        <end position="96"/>
    </location>
    <ligand>
        <name>substrate</name>
    </ligand>
</feature>
<proteinExistence type="inferred from homology"/>
<feature type="region of interest" description="RNA binding" evidence="7">
    <location>
        <begin position="253"/>
        <end position="259"/>
    </location>
</feature>
<dbReference type="InterPro" id="IPR036511">
    <property type="entry name" value="TGT-like_sf"/>
</dbReference>
<accession>A0A4V3AUW5</accession>
<evidence type="ECO:0000256" key="6">
    <source>
        <dbReference type="ARBA" id="ARBA00050112"/>
    </source>
</evidence>
<dbReference type="EC" id="2.4.2.29" evidence="7"/>
<feature type="binding site" evidence="7">
    <location>
        <position position="310"/>
    </location>
    <ligand>
        <name>Zn(2+)</name>
        <dbReference type="ChEBI" id="CHEBI:29105"/>
    </ligand>
</feature>